<keyword evidence="2" id="KW-1185">Reference proteome</keyword>
<evidence type="ECO:0000313" key="2">
    <source>
        <dbReference type="Proteomes" id="UP001314903"/>
    </source>
</evidence>
<accession>A0ABS4KJJ8</accession>
<protein>
    <submittedName>
        <fullName evidence="1">Uncharacterized protein</fullName>
    </submittedName>
</protein>
<sequence length="172" mass="20533">MSKYLFDTETIEKDLVILLSIISSSKYNHQLLNKFVDKDLLTIHFTEGFIIQEKLISTSINLRMIDDKFKEKDKKIRLPYEIVGNFFINNRQYKLDLREACNKVIHGKKFVPKVEPKKEIQRFQYYLPIINLEGFHGSNYWTVELEIEKYVCNGLSLIKQYDEDWDISARQE</sequence>
<comment type="caution">
    <text evidence="1">The sequence shown here is derived from an EMBL/GenBank/DDBJ whole genome shotgun (WGS) entry which is preliminary data.</text>
</comment>
<organism evidence="1 2">
    <name type="scientific">Acetoanaerobium pronyense</name>
    <dbReference type="NCBI Taxonomy" id="1482736"/>
    <lineage>
        <taxon>Bacteria</taxon>
        <taxon>Bacillati</taxon>
        <taxon>Bacillota</taxon>
        <taxon>Clostridia</taxon>
        <taxon>Peptostreptococcales</taxon>
        <taxon>Filifactoraceae</taxon>
        <taxon>Acetoanaerobium</taxon>
    </lineage>
</organism>
<gene>
    <name evidence="1" type="ORF">J2Z35_001750</name>
</gene>
<dbReference type="EMBL" id="JAGGLI010000018">
    <property type="protein sequence ID" value="MBP2027952.1"/>
    <property type="molecule type" value="Genomic_DNA"/>
</dbReference>
<dbReference type="RefSeq" id="WP_209661009.1">
    <property type="nucleotide sequence ID" value="NZ_JAGGLI010000018.1"/>
</dbReference>
<evidence type="ECO:0000313" key="1">
    <source>
        <dbReference type="EMBL" id="MBP2027952.1"/>
    </source>
</evidence>
<proteinExistence type="predicted"/>
<reference evidence="1 2" key="1">
    <citation type="submission" date="2021-03" db="EMBL/GenBank/DDBJ databases">
        <title>Genomic Encyclopedia of Type Strains, Phase IV (KMG-IV): sequencing the most valuable type-strain genomes for metagenomic binning, comparative biology and taxonomic classification.</title>
        <authorList>
            <person name="Goeker M."/>
        </authorList>
    </citation>
    <scope>NUCLEOTIDE SEQUENCE [LARGE SCALE GENOMIC DNA]</scope>
    <source>
        <strain evidence="1 2">DSM 27512</strain>
    </source>
</reference>
<dbReference type="Proteomes" id="UP001314903">
    <property type="component" value="Unassembled WGS sequence"/>
</dbReference>
<name>A0ABS4KJJ8_9FIRM</name>